<sequence>MYTLVRKRDGRYEPFFPEKIHATLQKLSYNLDLDYLDLNRIVEHVEAGKTEDMPTTDLQSLVALAAANLTTHHPDYAVLGGRLEVASLHRRTGKSFSDFVLSFPEGTLPGLSPDFIEAVREHKDALDIALRHSRDYEMTYFQFKTLQSTYLLKRDQVVIERPQWMFMRTAVSIHRSNITAALETYDLLSRGLMIHATPTLKNAGLKDAQLASCFMQAIDPTTMETTFRGLEQLATIFMRDGGIGVDLHNIPAKRTDRVPQQPGLVPLMRLIDTTITYTSQARPGRSSAGAMFIFPWHADILDFLDARRNIGQEELKTRNLFLALVIPNLFMHRVRDDKMWHVFDPADVPELQDRYGQDFESAYVRLEESGRATGSMPARKLWNRIMDSQAETGMPFMLFHDAMNSKSNQRNLGVINSSNLCTEIIQFTSATETAVCTLGSLVLPAYVTLDDDFDFAELHRVTKILVRNTDTILDRTYYPTPEARTSALKTRAIGIGVQGLADVFMMLRMPFDSVDAQRLNRAIFETIYHAAVDASCDLAREAQCPYPAWSGSPASDSLLQYDLWGQRPSARYDWDSLKARMRKYGLRNSLLTAQMPTSSTSQVTGVNDGTDPYLSNLYVRRGLGGEHQMVCRWLTRDLIARNLWNPHVRKQLMQNHGSVQQIEDVPEDLKAIYKTAWELPQKVLVDLAADRGPFICQSQSLSIYMANPTHQKLTSLHFYAWSAGLKTGMYYLRSQPATYPIQFDLLPERTAPRLQYNTPYRRPNVSPASDVSPSDSATLTGLNDTRSVDLEHGSAESSTCHLHASPVPCTLHSLADSPLEYAECAECSG</sequence>
<evidence type="ECO:0000313" key="13">
    <source>
        <dbReference type="EMBL" id="TFK85005.1"/>
    </source>
</evidence>
<comment type="catalytic activity">
    <reaction evidence="10">
        <text>a 2'-deoxyribonucleoside 5'-diphosphate + [thioredoxin]-disulfide + H2O = a ribonucleoside 5'-diphosphate + [thioredoxin]-dithiol</text>
        <dbReference type="Rhea" id="RHEA:23252"/>
        <dbReference type="Rhea" id="RHEA-COMP:10698"/>
        <dbReference type="Rhea" id="RHEA-COMP:10700"/>
        <dbReference type="ChEBI" id="CHEBI:15377"/>
        <dbReference type="ChEBI" id="CHEBI:29950"/>
        <dbReference type="ChEBI" id="CHEBI:50058"/>
        <dbReference type="ChEBI" id="CHEBI:57930"/>
        <dbReference type="ChEBI" id="CHEBI:73316"/>
        <dbReference type="EC" id="1.17.4.1"/>
    </reaction>
</comment>
<evidence type="ECO:0000256" key="1">
    <source>
        <dbReference type="ARBA" id="ARBA00010406"/>
    </source>
</evidence>
<dbReference type="Pfam" id="PF02867">
    <property type="entry name" value="Ribonuc_red_lgC"/>
    <property type="match status" value="1"/>
</dbReference>
<dbReference type="AlphaFoldDB" id="A0A5C3P5Q1"/>
<dbReference type="UniPathway" id="UPA00326"/>
<dbReference type="InterPro" id="IPR039718">
    <property type="entry name" value="Rrm1"/>
</dbReference>
<comment type="function">
    <text evidence="8 10">Provides the precursors necessary for DNA synthesis. Catalyzes the biosynthesis of deoxyribonucleotides from the corresponding ribonucleotides.</text>
</comment>
<dbReference type="InParanoid" id="A0A5C3P5Q1"/>
<dbReference type="NCBIfam" id="TIGR02506">
    <property type="entry name" value="NrdE_NrdA"/>
    <property type="match status" value="1"/>
</dbReference>
<comment type="similarity">
    <text evidence="1 10">Belongs to the ribonucleoside diphosphate reductase large chain family.</text>
</comment>
<evidence type="ECO:0000256" key="10">
    <source>
        <dbReference type="RuleBase" id="RU003410"/>
    </source>
</evidence>
<dbReference type="PANTHER" id="PTHR11573:SF28">
    <property type="entry name" value="RIBONUCLEOSIDE-DIPHOSPHATE REDUCTASE"/>
    <property type="match status" value="1"/>
</dbReference>
<keyword evidence="6 10" id="KW-0560">Oxidoreductase</keyword>
<dbReference type="GO" id="GO:0005524">
    <property type="term" value="F:ATP binding"/>
    <property type="evidence" value="ECO:0007669"/>
    <property type="project" value="UniProtKB-UniRule"/>
</dbReference>
<dbReference type="PROSITE" id="PS00089">
    <property type="entry name" value="RIBORED_LARGE"/>
    <property type="match status" value="1"/>
</dbReference>
<organism evidence="13 14">
    <name type="scientific">Polyporus arcularius HHB13444</name>
    <dbReference type="NCBI Taxonomy" id="1314778"/>
    <lineage>
        <taxon>Eukaryota</taxon>
        <taxon>Fungi</taxon>
        <taxon>Dikarya</taxon>
        <taxon>Basidiomycota</taxon>
        <taxon>Agaricomycotina</taxon>
        <taxon>Agaricomycetes</taxon>
        <taxon>Polyporales</taxon>
        <taxon>Polyporaceae</taxon>
        <taxon>Polyporus</taxon>
    </lineage>
</organism>
<keyword evidence="4 9" id="KW-0547">Nucleotide-binding</keyword>
<evidence type="ECO:0000256" key="6">
    <source>
        <dbReference type="ARBA" id="ARBA00023002"/>
    </source>
</evidence>
<reference evidence="13 14" key="1">
    <citation type="journal article" date="2019" name="Nat. Ecol. Evol.">
        <title>Megaphylogeny resolves global patterns of mushroom evolution.</title>
        <authorList>
            <person name="Varga T."/>
            <person name="Krizsan K."/>
            <person name="Foldi C."/>
            <person name="Dima B."/>
            <person name="Sanchez-Garcia M."/>
            <person name="Sanchez-Ramirez S."/>
            <person name="Szollosi G.J."/>
            <person name="Szarkandi J.G."/>
            <person name="Papp V."/>
            <person name="Albert L."/>
            <person name="Andreopoulos W."/>
            <person name="Angelini C."/>
            <person name="Antonin V."/>
            <person name="Barry K.W."/>
            <person name="Bougher N.L."/>
            <person name="Buchanan P."/>
            <person name="Buyck B."/>
            <person name="Bense V."/>
            <person name="Catcheside P."/>
            <person name="Chovatia M."/>
            <person name="Cooper J."/>
            <person name="Damon W."/>
            <person name="Desjardin D."/>
            <person name="Finy P."/>
            <person name="Geml J."/>
            <person name="Haridas S."/>
            <person name="Hughes K."/>
            <person name="Justo A."/>
            <person name="Karasinski D."/>
            <person name="Kautmanova I."/>
            <person name="Kiss B."/>
            <person name="Kocsube S."/>
            <person name="Kotiranta H."/>
            <person name="LaButti K.M."/>
            <person name="Lechner B.E."/>
            <person name="Liimatainen K."/>
            <person name="Lipzen A."/>
            <person name="Lukacs Z."/>
            <person name="Mihaltcheva S."/>
            <person name="Morgado L.N."/>
            <person name="Niskanen T."/>
            <person name="Noordeloos M.E."/>
            <person name="Ohm R.A."/>
            <person name="Ortiz-Santana B."/>
            <person name="Ovrebo C."/>
            <person name="Racz N."/>
            <person name="Riley R."/>
            <person name="Savchenko A."/>
            <person name="Shiryaev A."/>
            <person name="Soop K."/>
            <person name="Spirin V."/>
            <person name="Szebenyi C."/>
            <person name="Tomsovsky M."/>
            <person name="Tulloss R.E."/>
            <person name="Uehling J."/>
            <person name="Grigoriev I.V."/>
            <person name="Vagvolgyi C."/>
            <person name="Papp T."/>
            <person name="Martin F.M."/>
            <person name="Miettinen O."/>
            <person name="Hibbett D.S."/>
            <person name="Nagy L.G."/>
        </authorList>
    </citation>
    <scope>NUCLEOTIDE SEQUENCE [LARGE SCALE GENOMIC DNA]</scope>
    <source>
        <strain evidence="13 14">HHB13444</strain>
    </source>
</reference>
<keyword evidence="14" id="KW-1185">Reference proteome</keyword>
<dbReference type="SUPFAM" id="SSF51998">
    <property type="entry name" value="PFL-like glycyl radical enzymes"/>
    <property type="match status" value="1"/>
</dbReference>
<evidence type="ECO:0000259" key="12">
    <source>
        <dbReference type="PROSITE" id="PS51161"/>
    </source>
</evidence>
<evidence type="ECO:0000313" key="14">
    <source>
        <dbReference type="Proteomes" id="UP000308197"/>
    </source>
</evidence>
<evidence type="ECO:0000256" key="7">
    <source>
        <dbReference type="ARBA" id="ARBA00023116"/>
    </source>
</evidence>
<evidence type="ECO:0000256" key="11">
    <source>
        <dbReference type="SAM" id="MobiDB-lite"/>
    </source>
</evidence>
<dbReference type="InterPro" id="IPR005144">
    <property type="entry name" value="ATP-cone_dom"/>
</dbReference>
<protein>
    <recommendedName>
        <fullName evidence="2 10">Ribonucleoside-diphosphate reductase</fullName>
        <ecNumber evidence="2 10">1.17.4.1</ecNumber>
    </recommendedName>
</protein>
<evidence type="ECO:0000256" key="4">
    <source>
        <dbReference type="ARBA" id="ARBA00022741"/>
    </source>
</evidence>
<feature type="region of interest" description="Disordered" evidence="11">
    <location>
        <begin position="757"/>
        <end position="782"/>
    </location>
</feature>
<dbReference type="PRINTS" id="PR01183">
    <property type="entry name" value="RIBORDTASEM1"/>
</dbReference>
<evidence type="ECO:0000256" key="8">
    <source>
        <dbReference type="ARBA" id="ARBA00024942"/>
    </source>
</evidence>
<evidence type="ECO:0000256" key="3">
    <source>
        <dbReference type="ARBA" id="ARBA00022533"/>
    </source>
</evidence>
<evidence type="ECO:0000256" key="2">
    <source>
        <dbReference type="ARBA" id="ARBA00012274"/>
    </source>
</evidence>
<dbReference type="PROSITE" id="PS51161">
    <property type="entry name" value="ATP_CONE"/>
    <property type="match status" value="1"/>
</dbReference>
<dbReference type="GO" id="GO:0004748">
    <property type="term" value="F:ribonucleoside-diphosphate reductase activity, thioredoxin disulfide as acceptor"/>
    <property type="evidence" value="ECO:0007669"/>
    <property type="project" value="UniProtKB-EC"/>
</dbReference>
<dbReference type="InterPro" id="IPR000788">
    <property type="entry name" value="RNR_lg_C"/>
</dbReference>
<dbReference type="Gene3D" id="3.20.70.20">
    <property type="match status" value="1"/>
</dbReference>
<dbReference type="InterPro" id="IPR013346">
    <property type="entry name" value="NrdE_NrdA_C"/>
</dbReference>
<dbReference type="GO" id="GO:0009263">
    <property type="term" value="P:deoxyribonucleotide biosynthetic process"/>
    <property type="evidence" value="ECO:0007669"/>
    <property type="project" value="UniProtKB-KW"/>
</dbReference>
<evidence type="ECO:0000256" key="9">
    <source>
        <dbReference type="PROSITE-ProRule" id="PRU00492"/>
    </source>
</evidence>
<proteinExistence type="inferred from homology"/>
<evidence type="ECO:0000256" key="5">
    <source>
        <dbReference type="ARBA" id="ARBA00022840"/>
    </source>
</evidence>
<dbReference type="Pfam" id="PF00317">
    <property type="entry name" value="Ribonuc_red_lgN"/>
    <property type="match status" value="1"/>
</dbReference>
<dbReference type="STRING" id="1314778.A0A5C3P5Q1"/>
<dbReference type="EC" id="1.17.4.1" evidence="2 10"/>
<keyword evidence="3" id="KW-0021">Allosteric enzyme</keyword>
<dbReference type="Pfam" id="PF03477">
    <property type="entry name" value="ATP-cone"/>
    <property type="match status" value="1"/>
</dbReference>
<accession>A0A5C3P5Q1</accession>
<dbReference type="EMBL" id="ML211280">
    <property type="protein sequence ID" value="TFK85005.1"/>
    <property type="molecule type" value="Genomic_DNA"/>
</dbReference>
<feature type="domain" description="ATP-cone" evidence="12">
    <location>
        <begin position="3"/>
        <end position="94"/>
    </location>
</feature>
<keyword evidence="7 10" id="KW-0215">Deoxyribonucleotide synthesis</keyword>
<dbReference type="InterPro" id="IPR008926">
    <property type="entry name" value="RNR_R1-su_N"/>
</dbReference>
<dbReference type="GO" id="GO:0005971">
    <property type="term" value="C:ribonucleoside-diphosphate reductase complex"/>
    <property type="evidence" value="ECO:0007669"/>
    <property type="project" value="TreeGrafter"/>
</dbReference>
<feature type="compositionally biased region" description="Low complexity" evidence="11">
    <location>
        <begin position="765"/>
        <end position="777"/>
    </location>
</feature>
<name>A0A5C3P5Q1_9APHY</name>
<gene>
    <name evidence="13" type="ORF">K466DRAFT_566889</name>
</gene>
<keyword evidence="5 9" id="KW-0067">ATP-binding</keyword>
<dbReference type="SUPFAM" id="SSF48168">
    <property type="entry name" value="R1 subunit of ribonucleotide reductase, N-terminal domain"/>
    <property type="match status" value="1"/>
</dbReference>
<dbReference type="PANTHER" id="PTHR11573">
    <property type="entry name" value="RIBONUCLEOSIDE-DIPHOSPHATE REDUCTASE LARGE CHAIN"/>
    <property type="match status" value="1"/>
</dbReference>
<dbReference type="Proteomes" id="UP000308197">
    <property type="component" value="Unassembled WGS sequence"/>
</dbReference>
<dbReference type="InterPro" id="IPR013509">
    <property type="entry name" value="RNR_lsu_N"/>
</dbReference>